<keyword evidence="1" id="KW-0175">Coiled coil</keyword>
<evidence type="ECO:0000256" key="2">
    <source>
        <dbReference type="SAM" id="Phobius"/>
    </source>
</evidence>
<dbReference type="InterPro" id="IPR012551">
    <property type="entry name" value="DUF1707_SHOCT-like"/>
</dbReference>
<feature type="transmembrane region" description="Helical" evidence="2">
    <location>
        <begin position="104"/>
        <end position="121"/>
    </location>
</feature>
<gene>
    <name evidence="5" type="ORF">CVA01_22640</name>
    <name evidence="4" type="ORF">CVAR292_00105</name>
</gene>
<keyword evidence="2" id="KW-0812">Transmembrane</keyword>
<evidence type="ECO:0000256" key="1">
    <source>
        <dbReference type="SAM" id="Coils"/>
    </source>
</evidence>
<proteinExistence type="predicted"/>
<dbReference type="EMBL" id="BJNT01000018">
    <property type="protein sequence ID" value="GEC86950.1"/>
    <property type="molecule type" value="Genomic_DNA"/>
</dbReference>
<protein>
    <submittedName>
        <fullName evidence="5">Membrane protein</fullName>
    </submittedName>
</protein>
<feature type="transmembrane region" description="Helical" evidence="2">
    <location>
        <begin position="127"/>
        <end position="143"/>
    </location>
</feature>
<dbReference type="OMA" id="WHTASRI"/>
<evidence type="ECO:0000313" key="5">
    <source>
        <dbReference type="EMBL" id="GEC86950.1"/>
    </source>
</evidence>
<keyword evidence="2" id="KW-0472">Membrane</keyword>
<keyword evidence="6" id="KW-1185">Reference proteome</keyword>
<name>A0A0X2NJ52_9CORY</name>
<reference evidence="5 7" key="3">
    <citation type="submission" date="2019-06" db="EMBL/GenBank/DDBJ databases">
        <title>Whole genome shotgun sequence of Corynebacterium variabile NBRC 15286.</title>
        <authorList>
            <person name="Hosoyama A."/>
            <person name="Uohara A."/>
            <person name="Ohji S."/>
            <person name="Ichikawa N."/>
        </authorList>
    </citation>
    <scope>NUCLEOTIDE SEQUENCE [LARGE SCALE GENOMIC DNA]</scope>
    <source>
        <strain evidence="5 7">NBRC 15286</strain>
    </source>
</reference>
<keyword evidence="2" id="KW-1133">Transmembrane helix</keyword>
<dbReference type="RefSeq" id="WP_014010715.1">
    <property type="nucleotide sequence ID" value="NZ_BJNT01000018.1"/>
</dbReference>
<feature type="coiled-coil region" evidence="1">
    <location>
        <begin position="160"/>
        <end position="189"/>
    </location>
</feature>
<organism evidence="4 6">
    <name type="scientific">Corynebacterium variabile</name>
    <dbReference type="NCBI Taxonomy" id="1727"/>
    <lineage>
        <taxon>Bacteria</taxon>
        <taxon>Bacillati</taxon>
        <taxon>Actinomycetota</taxon>
        <taxon>Actinomycetes</taxon>
        <taxon>Mycobacteriales</taxon>
        <taxon>Corynebacteriaceae</taxon>
        <taxon>Corynebacterium</taxon>
    </lineage>
</organism>
<dbReference type="Proteomes" id="UP000319986">
    <property type="component" value="Unassembled WGS sequence"/>
</dbReference>
<evidence type="ECO:0000313" key="7">
    <source>
        <dbReference type="Proteomes" id="UP000319986"/>
    </source>
</evidence>
<reference evidence="6" key="2">
    <citation type="submission" date="2015-11" db="EMBL/GenBank/DDBJ databases">
        <authorList>
            <person name="Dugat-Bony E."/>
        </authorList>
    </citation>
    <scope>NUCLEOTIDE SEQUENCE [LARGE SCALE GENOMIC DNA]</scope>
    <source>
        <strain evidence="6">Mu292</strain>
    </source>
</reference>
<dbReference type="Proteomes" id="UP000182498">
    <property type="component" value="Unassembled WGS sequence"/>
</dbReference>
<dbReference type="Pfam" id="PF08044">
    <property type="entry name" value="DUF1707"/>
    <property type="match status" value="1"/>
</dbReference>
<accession>A0A0X2NJ52</accession>
<dbReference type="EMBL" id="FAUH01000001">
    <property type="protein sequence ID" value="CUU64801.1"/>
    <property type="molecule type" value="Genomic_DNA"/>
</dbReference>
<dbReference type="OrthoDB" id="4416950at2"/>
<reference evidence="4" key="1">
    <citation type="submission" date="2015-11" db="EMBL/GenBank/DDBJ databases">
        <authorList>
            <person name="Zhang Y."/>
            <person name="Guo Z."/>
        </authorList>
    </citation>
    <scope>NUCLEOTIDE SEQUENCE [LARGE SCALE GENOMIC DNA]</scope>
    <source>
        <strain evidence="4">Mu292</strain>
    </source>
</reference>
<evidence type="ECO:0000313" key="4">
    <source>
        <dbReference type="EMBL" id="CUU64801.1"/>
    </source>
</evidence>
<sequence length="218" mass="23760">MNDPRRGAASRDSHVRIGDADRDHAINLLGVHFADGRLSITEYDERCQLLAGAMTRAEIDQQFRDLPVLPGSPADPASSPGTDMAVYSAGEIAEQHRRGANPRAGIMALTGISLGAVAAVINGPLSVIPAALIAVVAILLYVMKVGPASWYVPSPEALERARVKKMRQAHQLQLEEKKAQRKIRQTEMTTDAIDMAHRAIGKAGRSVNNGWEQWRKRK</sequence>
<feature type="domain" description="DUF1707" evidence="3">
    <location>
        <begin position="15"/>
        <end position="67"/>
    </location>
</feature>
<dbReference type="AlphaFoldDB" id="A0A0X2NJ52"/>
<dbReference type="GeneID" id="82888373"/>
<evidence type="ECO:0000313" key="6">
    <source>
        <dbReference type="Proteomes" id="UP000182498"/>
    </source>
</evidence>
<evidence type="ECO:0000259" key="3">
    <source>
        <dbReference type="Pfam" id="PF08044"/>
    </source>
</evidence>